<protein>
    <submittedName>
        <fullName evidence="2">LysR substrate-binding domain-containing protein</fullName>
    </submittedName>
</protein>
<accession>A0ABV6ARV4</accession>
<reference evidence="2 3" key="1">
    <citation type="submission" date="2024-09" db="EMBL/GenBank/DDBJ databases">
        <authorList>
            <person name="Sun Q."/>
            <person name="Mori K."/>
        </authorList>
    </citation>
    <scope>NUCLEOTIDE SEQUENCE [LARGE SCALE GENOMIC DNA]</scope>
    <source>
        <strain evidence="2 3">TBRC 4938</strain>
    </source>
</reference>
<evidence type="ECO:0000313" key="2">
    <source>
        <dbReference type="EMBL" id="MFB9953262.1"/>
    </source>
</evidence>
<dbReference type="Gene3D" id="3.40.190.290">
    <property type="match status" value="1"/>
</dbReference>
<evidence type="ECO:0000259" key="1">
    <source>
        <dbReference type="Pfam" id="PF03466"/>
    </source>
</evidence>
<dbReference type="InterPro" id="IPR005119">
    <property type="entry name" value="LysR_subst-bd"/>
</dbReference>
<dbReference type="Proteomes" id="UP001589692">
    <property type="component" value="Unassembled WGS sequence"/>
</dbReference>
<gene>
    <name evidence="2" type="ORF">ACFFP0_30875</name>
</gene>
<dbReference type="Pfam" id="PF03466">
    <property type="entry name" value="LysR_substrate"/>
    <property type="match status" value="1"/>
</dbReference>
<dbReference type="RefSeq" id="WP_377266063.1">
    <property type="nucleotide sequence ID" value="NZ_JBHMAA010000061.1"/>
</dbReference>
<keyword evidence="3" id="KW-1185">Reference proteome</keyword>
<evidence type="ECO:0000313" key="3">
    <source>
        <dbReference type="Proteomes" id="UP001589692"/>
    </source>
</evidence>
<proteinExistence type="predicted"/>
<feature type="domain" description="LysR substrate-binding" evidence="1">
    <location>
        <begin position="2"/>
        <end position="85"/>
    </location>
</feature>
<organism evidence="2 3">
    <name type="scientific">Rhizobium puerariae</name>
    <dbReference type="NCBI Taxonomy" id="1585791"/>
    <lineage>
        <taxon>Bacteria</taxon>
        <taxon>Pseudomonadati</taxon>
        <taxon>Pseudomonadota</taxon>
        <taxon>Alphaproteobacteria</taxon>
        <taxon>Hyphomicrobiales</taxon>
        <taxon>Rhizobiaceae</taxon>
        <taxon>Rhizobium/Agrobacterium group</taxon>
        <taxon>Rhizobium</taxon>
    </lineage>
</organism>
<dbReference type="EMBL" id="JBHMAA010000061">
    <property type="protein sequence ID" value="MFB9953262.1"/>
    <property type="molecule type" value="Genomic_DNA"/>
</dbReference>
<name>A0ABV6ARV4_9HYPH</name>
<dbReference type="SUPFAM" id="SSF53850">
    <property type="entry name" value="Periplasmic binding protein-like II"/>
    <property type="match status" value="1"/>
</dbReference>
<comment type="caution">
    <text evidence="2">The sequence shown here is derived from an EMBL/GenBank/DDBJ whole genome shotgun (WGS) entry which is preliminary data.</text>
</comment>
<sequence>MDSYIQKLGISPREWLELDSLEAIVVMVDAGLGVSVMPDWNSVIFEHLRVARLPLSGAPHREIGLIRPRRGAPVRLIRAILEALQK</sequence>